<dbReference type="InterPro" id="IPR051212">
    <property type="entry name" value="Type-I_RE_S_subunit"/>
</dbReference>
<evidence type="ECO:0000256" key="4">
    <source>
        <dbReference type="SAM" id="Coils"/>
    </source>
</evidence>
<keyword evidence="3" id="KW-0238">DNA-binding</keyword>
<name>A0A5T1W052_CAMJU</name>
<feature type="coiled-coil region" evidence="4">
    <location>
        <begin position="384"/>
        <end position="411"/>
    </location>
</feature>
<protein>
    <recommendedName>
        <fullName evidence="5">Type I restriction modification DNA specificity domain-containing protein</fullName>
    </recommendedName>
</protein>
<evidence type="ECO:0000256" key="2">
    <source>
        <dbReference type="ARBA" id="ARBA00022747"/>
    </source>
</evidence>
<keyword evidence="4" id="KW-0175">Coiled coil</keyword>
<keyword evidence="2" id="KW-0680">Restriction system</keyword>
<dbReference type="AlphaFoldDB" id="A0A5T1W052"/>
<comment type="similarity">
    <text evidence="1">Belongs to the type-I restriction system S methylase family.</text>
</comment>
<feature type="domain" description="Type I restriction modification DNA specificity" evidence="5">
    <location>
        <begin position="5"/>
        <end position="182"/>
    </location>
</feature>
<reference evidence="7" key="1">
    <citation type="submission" date="2018-07" db="EMBL/GenBank/DDBJ databases">
        <authorList>
            <consortium name="PulseNet: The National Subtyping Network for Foodborne Disease Surveillance"/>
            <person name="Tarr C.L."/>
            <person name="Trees E."/>
            <person name="Katz L.S."/>
            <person name="Carleton-Romer H.A."/>
            <person name="Stroika S."/>
            <person name="Kucerova Z."/>
            <person name="Roache K.F."/>
            <person name="Sabol A.L."/>
            <person name="Besser J."/>
            <person name="Gerner-Smidt P."/>
        </authorList>
    </citation>
    <scope>NUCLEOTIDE SEQUENCE</scope>
    <source>
        <strain evidence="6">PNUSAC002260</strain>
        <strain evidence="7">PNUSAC005203</strain>
    </source>
</reference>
<dbReference type="InterPro" id="IPR044946">
    <property type="entry name" value="Restrct_endonuc_typeI_TRD_sf"/>
</dbReference>
<evidence type="ECO:0000256" key="3">
    <source>
        <dbReference type="ARBA" id="ARBA00023125"/>
    </source>
</evidence>
<dbReference type="CDD" id="cd17526">
    <property type="entry name" value="RMtype1_S_Cje2232P-TRD2-CR2_like"/>
    <property type="match status" value="1"/>
</dbReference>
<dbReference type="CDD" id="cd17252">
    <property type="entry name" value="RMtype1_S_EcoKI-TRD1-CR1_like"/>
    <property type="match status" value="1"/>
</dbReference>
<proteinExistence type="inferred from homology"/>
<dbReference type="SUPFAM" id="SSF116734">
    <property type="entry name" value="DNA methylase specificity domain"/>
    <property type="match status" value="2"/>
</dbReference>
<dbReference type="Gene3D" id="3.90.220.20">
    <property type="entry name" value="DNA methylase specificity domains"/>
    <property type="match status" value="2"/>
</dbReference>
<organism evidence="7">
    <name type="scientific">Campylobacter jejuni</name>
    <dbReference type="NCBI Taxonomy" id="197"/>
    <lineage>
        <taxon>Bacteria</taxon>
        <taxon>Pseudomonadati</taxon>
        <taxon>Campylobacterota</taxon>
        <taxon>Epsilonproteobacteria</taxon>
        <taxon>Campylobacterales</taxon>
        <taxon>Campylobacteraceae</taxon>
        <taxon>Campylobacter</taxon>
    </lineage>
</organism>
<dbReference type="GO" id="GO:0009307">
    <property type="term" value="P:DNA restriction-modification system"/>
    <property type="evidence" value="ECO:0007669"/>
    <property type="project" value="UniProtKB-KW"/>
</dbReference>
<dbReference type="EMBL" id="AACKWL010000004">
    <property type="protein sequence ID" value="EAL0483681.1"/>
    <property type="molecule type" value="Genomic_DNA"/>
</dbReference>
<evidence type="ECO:0000313" key="6">
    <source>
        <dbReference type="EMBL" id="EAL0483681.1"/>
    </source>
</evidence>
<evidence type="ECO:0000313" key="7">
    <source>
        <dbReference type="EMBL" id="EAL7133042.1"/>
    </source>
</evidence>
<accession>A0A5T1W052</accession>
<dbReference type="EMBL" id="AACQOQ010000024">
    <property type="protein sequence ID" value="EAL7133042.1"/>
    <property type="molecule type" value="Genomic_DNA"/>
</dbReference>
<evidence type="ECO:0000259" key="5">
    <source>
        <dbReference type="Pfam" id="PF01420"/>
    </source>
</evidence>
<dbReference type="PANTHER" id="PTHR43140">
    <property type="entry name" value="TYPE-1 RESTRICTION ENZYME ECOKI SPECIFICITY PROTEIN"/>
    <property type="match status" value="1"/>
</dbReference>
<comment type="caution">
    <text evidence="7">The sequence shown here is derived from an EMBL/GenBank/DDBJ whole genome shotgun (WGS) entry which is preliminary data.</text>
</comment>
<feature type="domain" description="Type I restriction modification DNA specificity" evidence="5">
    <location>
        <begin position="216"/>
        <end position="388"/>
    </location>
</feature>
<sequence>MTNLPQGWEVKTLGSIGFFIRGVSYKKEQLLSIKDEKSVYLLRANNIQNELILDDLQIIPKELAVDKIIQNNDILFAMSSGSKHIVGKNILLNDLNDFTFGAFCGLFRINNLNISYKFLAFYLKSSFYKNYILNISKGSNINNLRFADLENLQIPLPPLKEQERIVGILDFAFSKIDENIKKAKENLANIDELMQSALQKAFNPLNDNTKENYQLPQSWEWKSLGEISNLIQNGFAASKNNEIPSGYVHLRTHNISMDGSLKFDTLIRIKEEFIKEKQSFIERNDILFNNTNSTELVGKTALVTQNYNYAFSNHLTKIKLKNQYNSKLVVFYFVLLLKNKYFEKICHQWIGQSGINIDKLKKIQIPLPPLQEQKQIAKHLDFVFEKAKALKELYTKELKDYEELKQFLLDKAFKGEL</sequence>
<gene>
    <name evidence="6" type="ORF">CGB85_02530</name>
    <name evidence="7" type="ORF">DT951_08385</name>
</gene>
<dbReference type="GO" id="GO:0003677">
    <property type="term" value="F:DNA binding"/>
    <property type="evidence" value="ECO:0007669"/>
    <property type="project" value="UniProtKB-KW"/>
</dbReference>
<feature type="coiled-coil region" evidence="4">
    <location>
        <begin position="173"/>
        <end position="200"/>
    </location>
</feature>
<dbReference type="Pfam" id="PF01420">
    <property type="entry name" value="Methylase_S"/>
    <property type="match status" value="2"/>
</dbReference>
<dbReference type="InterPro" id="IPR000055">
    <property type="entry name" value="Restrct_endonuc_typeI_TRD"/>
</dbReference>
<evidence type="ECO:0000256" key="1">
    <source>
        <dbReference type="ARBA" id="ARBA00010923"/>
    </source>
</evidence>
<dbReference type="PANTHER" id="PTHR43140:SF1">
    <property type="entry name" value="TYPE I RESTRICTION ENZYME ECOKI SPECIFICITY SUBUNIT"/>
    <property type="match status" value="1"/>
</dbReference>